<organism evidence="2 3">
    <name type="scientific">Corynespora cassiicola Philippines</name>
    <dbReference type="NCBI Taxonomy" id="1448308"/>
    <lineage>
        <taxon>Eukaryota</taxon>
        <taxon>Fungi</taxon>
        <taxon>Dikarya</taxon>
        <taxon>Ascomycota</taxon>
        <taxon>Pezizomycotina</taxon>
        <taxon>Dothideomycetes</taxon>
        <taxon>Pleosporomycetidae</taxon>
        <taxon>Pleosporales</taxon>
        <taxon>Corynesporascaceae</taxon>
        <taxon>Corynespora</taxon>
    </lineage>
</organism>
<gene>
    <name evidence="2" type="ORF">BS50DRAFT_317843</name>
</gene>
<evidence type="ECO:0000313" key="3">
    <source>
        <dbReference type="Proteomes" id="UP000240883"/>
    </source>
</evidence>
<sequence>MEKADKLAQPPRPCSAARRQEQQRHRFMEHLRDWSRDHDSSPCFHGKIAILSAAEGCSLQLGASVRCVVADDTWPDARKLVSIRLFPPTEKTAKYRLVVRSGSGWASARDFFSAEHFRRRRLLSHGSALAAGAERGLGSACSGMSTVSVAPLFHPFLRLPLELRLQILGIAVGKHRTCRASGEPPLLFATRLDEARPLVPLAALFRLSRSVNEQVVPWIYRTTSFCFGVTGLTAFLWQCGPARRPHIRMLAFEWGDLALLHCIRWLAPDPIFELFGPPVRALPRGLQHYQRCLLQSFLRELRLGTLVLDLSGMPYQDLLFVVCILHSAVGGIECIHFVGSQGRNAAAAKASVSLRETQSWAQLCRTWFARHQHKRLYFSPERWWRGMVGLEQDMSENASFFASIPSLFLHGRGV</sequence>
<keyword evidence="3" id="KW-1185">Reference proteome</keyword>
<dbReference type="AlphaFoldDB" id="A0A2T2N0D8"/>
<dbReference type="OrthoDB" id="3796222at2759"/>
<dbReference type="EMBL" id="KZ678182">
    <property type="protein sequence ID" value="PSN58884.1"/>
    <property type="molecule type" value="Genomic_DNA"/>
</dbReference>
<feature type="region of interest" description="Disordered" evidence="1">
    <location>
        <begin position="1"/>
        <end position="22"/>
    </location>
</feature>
<name>A0A2T2N0D8_CORCC</name>
<reference evidence="2 3" key="1">
    <citation type="journal article" date="2018" name="Front. Microbiol.">
        <title>Genome-Wide Analysis of Corynespora cassiicola Leaf Fall Disease Putative Effectors.</title>
        <authorList>
            <person name="Lopez D."/>
            <person name="Ribeiro S."/>
            <person name="Label P."/>
            <person name="Fumanal B."/>
            <person name="Venisse J.S."/>
            <person name="Kohler A."/>
            <person name="de Oliveira R.R."/>
            <person name="Labutti K."/>
            <person name="Lipzen A."/>
            <person name="Lail K."/>
            <person name="Bauer D."/>
            <person name="Ohm R.A."/>
            <person name="Barry K.W."/>
            <person name="Spatafora J."/>
            <person name="Grigoriev I.V."/>
            <person name="Martin F.M."/>
            <person name="Pujade-Renaud V."/>
        </authorList>
    </citation>
    <scope>NUCLEOTIDE SEQUENCE [LARGE SCALE GENOMIC DNA]</scope>
    <source>
        <strain evidence="2 3">Philippines</strain>
    </source>
</reference>
<evidence type="ECO:0000256" key="1">
    <source>
        <dbReference type="SAM" id="MobiDB-lite"/>
    </source>
</evidence>
<proteinExistence type="predicted"/>
<accession>A0A2T2N0D8</accession>
<evidence type="ECO:0000313" key="2">
    <source>
        <dbReference type="EMBL" id="PSN58884.1"/>
    </source>
</evidence>
<dbReference type="Proteomes" id="UP000240883">
    <property type="component" value="Unassembled WGS sequence"/>
</dbReference>
<protein>
    <submittedName>
        <fullName evidence="2">Uncharacterized protein</fullName>
    </submittedName>
</protein>